<organism evidence="2 3">
    <name type="scientific">Fictibacillus enclensis</name>
    <dbReference type="NCBI Taxonomy" id="1017270"/>
    <lineage>
        <taxon>Bacteria</taxon>
        <taxon>Bacillati</taxon>
        <taxon>Bacillota</taxon>
        <taxon>Bacilli</taxon>
        <taxon>Bacillales</taxon>
        <taxon>Fictibacillaceae</taxon>
        <taxon>Fictibacillus</taxon>
    </lineage>
</organism>
<reference evidence="2 3" key="1">
    <citation type="journal article" date="2014" name="Antonie Van Leeuwenhoek">
        <title>Fictibacillus enclensis sp. nov., isolated from marine sediment.</title>
        <authorList>
            <person name="Dastager S.G."/>
            <person name="Mawlankar R."/>
            <person name="Srinivasan K."/>
            <person name="Tang S.K."/>
            <person name="Lee J.C."/>
            <person name="Ramana V.V."/>
            <person name="Shouche Y.S."/>
        </authorList>
    </citation>
    <scope>NUCLEOTIDE SEQUENCE [LARGE SCALE GENOMIC DNA]</scope>
    <source>
        <strain evidence="2 3">NIO-1003</strain>
    </source>
</reference>
<accession>A0A0V8J3X6</accession>
<dbReference type="Proteomes" id="UP000054099">
    <property type="component" value="Unassembled WGS sequence"/>
</dbReference>
<dbReference type="OrthoDB" id="2966336at2"/>
<keyword evidence="3" id="KW-1185">Reference proteome</keyword>
<keyword evidence="1" id="KW-0732">Signal</keyword>
<proteinExistence type="predicted"/>
<dbReference type="PROSITE" id="PS51257">
    <property type="entry name" value="PROKAR_LIPOPROTEIN"/>
    <property type="match status" value="1"/>
</dbReference>
<sequence>MKKTGIFIILSVLLSACSPVSKDHFEPTANESNKNIKDNIWGHGIVNYHATKNNPRFNYSSETNKNPNDYQKMNTARFDISDDQDKIREAVISKTGRNPQMVTINGNYAHIHVNVPASMSSRKKAKMRRDIVTAVERAVPRYKFSIKIDSR</sequence>
<gene>
    <name evidence="2" type="ORF">AS030_16165</name>
</gene>
<feature type="chain" id="PRO_5006893618" description="Sporulation protein" evidence="1">
    <location>
        <begin position="23"/>
        <end position="151"/>
    </location>
</feature>
<comment type="caution">
    <text evidence="2">The sequence shown here is derived from an EMBL/GenBank/DDBJ whole genome shotgun (WGS) entry which is preliminary data.</text>
</comment>
<evidence type="ECO:0000313" key="3">
    <source>
        <dbReference type="Proteomes" id="UP000054099"/>
    </source>
</evidence>
<dbReference type="EMBL" id="LNQN01000005">
    <property type="protein sequence ID" value="KSU81822.1"/>
    <property type="molecule type" value="Genomic_DNA"/>
</dbReference>
<evidence type="ECO:0008006" key="4">
    <source>
        <dbReference type="Google" id="ProtNLM"/>
    </source>
</evidence>
<feature type="signal peptide" evidence="1">
    <location>
        <begin position="1"/>
        <end position="22"/>
    </location>
</feature>
<dbReference type="AlphaFoldDB" id="A0A0V8J3X6"/>
<name>A0A0V8J3X6_9BACL</name>
<dbReference type="RefSeq" id="WP_061973456.1">
    <property type="nucleotide sequence ID" value="NZ_FMAV01000003.1"/>
</dbReference>
<evidence type="ECO:0000313" key="2">
    <source>
        <dbReference type="EMBL" id="KSU81822.1"/>
    </source>
</evidence>
<evidence type="ECO:0000256" key="1">
    <source>
        <dbReference type="SAM" id="SignalP"/>
    </source>
</evidence>
<protein>
    <recommendedName>
        <fullName evidence="4">Sporulation protein</fullName>
    </recommendedName>
</protein>